<dbReference type="GeneID" id="88766606"/>
<dbReference type="EMBL" id="AESD01000447">
    <property type="protein sequence ID" value="EHJ12288.1"/>
    <property type="molecule type" value="Genomic_DNA"/>
</dbReference>
<dbReference type="PATRIC" id="fig|423471.3.peg.2816"/>
<dbReference type="AlphaFoldDB" id="G5J695"/>
<sequence>MKIHPVTPSPRPPPQTSRIIFLQKWNAPDTMVIKYRLKTYSNDLLIAAWGNEILVEEIDTGKILGFFMPPQPGEVYRTIYEPETIINLADFPQYKDIKFFWLWPLGLDSDWESYNFEVEEALVWKSIGKFKAEAAKDWRDHGFSVQLAQQWFKTTSRFHPLNGRMTPEIARKFTDLNLTTNEVIAWFQSGLKPKDIDINAVENLVNYGLNSNEIQKWISYSVPLADILTWINLNVVPKQAEDWYKYKFILSEAIPWHEIGITAGEAAMWKGLNMTVATVKKWRYLGFSAIFTQDFKKPEMDMEKEVKLWLKTGLDFKKIKRLIKKGYSAEKAYQERKKE</sequence>
<dbReference type="Proteomes" id="UP000003477">
    <property type="component" value="Unassembled WGS sequence"/>
</dbReference>
<dbReference type="RefSeq" id="WP_007311116.1">
    <property type="nucleotide sequence ID" value="NZ_AESD01000447.1"/>
</dbReference>
<reference evidence="1 2" key="1">
    <citation type="journal article" date="2011" name="Front. Microbiol.">
        <title>Two Strains of Crocosphaera watsonii with Highly Conserved Genomes are Distinguished by Strain-Specific Features.</title>
        <authorList>
            <person name="Bench S.R."/>
            <person name="Ilikchyan I.N."/>
            <person name="Tripp H.J."/>
            <person name="Zehr J.P."/>
        </authorList>
    </citation>
    <scope>NUCLEOTIDE SEQUENCE [LARGE SCALE GENOMIC DNA]</scope>
    <source>
        <strain evidence="1 2">WH 0003</strain>
    </source>
</reference>
<name>G5J695_CROWT</name>
<accession>G5J695</accession>
<proteinExistence type="predicted"/>
<organism evidence="1 2">
    <name type="scientific">Crocosphaera watsonii WH 0003</name>
    <dbReference type="NCBI Taxonomy" id="423471"/>
    <lineage>
        <taxon>Bacteria</taxon>
        <taxon>Bacillati</taxon>
        <taxon>Cyanobacteriota</taxon>
        <taxon>Cyanophyceae</taxon>
        <taxon>Oscillatoriophycideae</taxon>
        <taxon>Chroococcales</taxon>
        <taxon>Aphanothecaceae</taxon>
        <taxon>Crocosphaera</taxon>
    </lineage>
</organism>
<gene>
    <name evidence="1" type="ORF">CWATWH0003_2998</name>
</gene>
<evidence type="ECO:0000313" key="1">
    <source>
        <dbReference type="EMBL" id="EHJ12288.1"/>
    </source>
</evidence>
<protein>
    <submittedName>
        <fullName evidence="1">Uncharacterized protein</fullName>
    </submittedName>
</protein>
<evidence type="ECO:0000313" key="2">
    <source>
        <dbReference type="Proteomes" id="UP000003477"/>
    </source>
</evidence>
<comment type="caution">
    <text evidence="1">The sequence shown here is derived from an EMBL/GenBank/DDBJ whole genome shotgun (WGS) entry which is preliminary data.</text>
</comment>